<keyword evidence="6 8" id="KW-0472">Membrane</keyword>
<feature type="transmembrane region" description="Helical" evidence="8">
    <location>
        <begin position="23"/>
        <end position="40"/>
    </location>
</feature>
<dbReference type="InterPro" id="IPR028325">
    <property type="entry name" value="VG_K_chnl"/>
</dbReference>
<evidence type="ECO:0000256" key="8">
    <source>
        <dbReference type="SAM" id="Phobius"/>
    </source>
</evidence>
<evidence type="ECO:0000259" key="9">
    <source>
        <dbReference type="Pfam" id="PF07885"/>
    </source>
</evidence>
<feature type="transmembrane region" description="Helical" evidence="8">
    <location>
        <begin position="139"/>
        <end position="160"/>
    </location>
</feature>
<keyword evidence="4 8" id="KW-1133">Transmembrane helix</keyword>
<feature type="domain" description="Potassium channel" evidence="9">
    <location>
        <begin position="146"/>
        <end position="220"/>
    </location>
</feature>
<keyword evidence="5" id="KW-0406">Ion transport</keyword>
<feature type="transmembrane region" description="Helical" evidence="8">
    <location>
        <begin position="167"/>
        <end position="186"/>
    </location>
</feature>
<dbReference type="Gene3D" id="1.10.287.70">
    <property type="match status" value="1"/>
</dbReference>
<keyword evidence="11" id="KW-1185">Reference proteome</keyword>
<dbReference type="PANTHER" id="PTHR11537:SF254">
    <property type="entry name" value="POTASSIUM VOLTAGE-GATED CHANNEL PROTEIN SHAB"/>
    <property type="match status" value="1"/>
</dbReference>
<reference evidence="10 11" key="1">
    <citation type="submission" date="2020-02" db="EMBL/GenBank/DDBJ databases">
        <title>Genome sequence of Roseobacter ponti.</title>
        <authorList>
            <person name="Hollensteiner J."/>
            <person name="Schneider D."/>
            <person name="Poehlein A."/>
            <person name="Daniel R."/>
        </authorList>
    </citation>
    <scope>NUCLEOTIDE SEQUENCE [LARGE SCALE GENOMIC DNA]</scope>
    <source>
        <strain evidence="10 11">DSM 106830</strain>
    </source>
</reference>
<dbReference type="EMBL" id="CP048788">
    <property type="protein sequence ID" value="QJF50954.1"/>
    <property type="molecule type" value="Genomic_DNA"/>
</dbReference>
<keyword evidence="2" id="KW-0813">Transport</keyword>
<dbReference type="RefSeq" id="WP_169640170.1">
    <property type="nucleotide sequence ID" value="NZ_CP048788.1"/>
</dbReference>
<accession>A0A858SQB8</accession>
<dbReference type="KEGG" id="rpon:G3256_07175"/>
<dbReference type="InterPro" id="IPR013099">
    <property type="entry name" value="K_chnl_dom"/>
</dbReference>
<dbReference type="Pfam" id="PF07885">
    <property type="entry name" value="Ion_trans_2"/>
    <property type="match status" value="1"/>
</dbReference>
<dbReference type="GO" id="GO:0005249">
    <property type="term" value="F:voltage-gated potassium channel activity"/>
    <property type="evidence" value="ECO:0007669"/>
    <property type="project" value="InterPro"/>
</dbReference>
<feature type="transmembrane region" description="Helical" evidence="8">
    <location>
        <begin position="198"/>
        <end position="219"/>
    </location>
</feature>
<evidence type="ECO:0000256" key="2">
    <source>
        <dbReference type="ARBA" id="ARBA00022448"/>
    </source>
</evidence>
<dbReference type="PANTHER" id="PTHR11537">
    <property type="entry name" value="VOLTAGE-GATED POTASSIUM CHANNEL"/>
    <property type="match status" value="1"/>
</dbReference>
<name>A0A858SQB8_9RHOB</name>
<keyword evidence="7" id="KW-0407">Ion channel</keyword>
<feature type="transmembrane region" description="Helical" evidence="8">
    <location>
        <begin position="52"/>
        <end position="71"/>
    </location>
</feature>
<evidence type="ECO:0000256" key="5">
    <source>
        <dbReference type="ARBA" id="ARBA00023065"/>
    </source>
</evidence>
<sequence length="258" mass="28726">MPGTLRTTVDELYTGSTRRAERFRYALIAFDLITIMAFLVTAPMEQTRAMEVTGLLIGILIAMDFAARLWIAPDRRAMLCKIYTLADAVVIVSLLITPFIHQNIAFLRILRGLRIIHSYHLLRDLRRASVLFRRHEDTVIAVVNLFVFVFFTTSVVHAIFADKAAGLDGYIDALYFTVTTLTTTGYGDITPQTTGGKLMSVLIMLVGVALFVQLARAIIQPVKVNMKCQTCGLLKHDPDAVHCKHCGEVVHIETSGQT</sequence>
<dbReference type="GO" id="GO:0008076">
    <property type="term" value="C:voltage-gated potassium channel complex"/>
    <property type="evidence" value="ECO:0007669"/>
    <property type="project" value="InterPro"/>
</dbReference>
<evidence type="ECO:0000256" key="7">
    <source>
        <dbReference type="ARBA" id="ARBA00023303"/>
    </source>
</evidence>
<feature type="transmembrane region" description="Helical" evidence="8">
    <location>
        <begin position="83"/>
        <end position="101"/>
    </location>
</feature>
<evidence type="ECO:0000256" key="3">
    <source>
        <dbReference type="ARBA" id="ARBA00022692"/>
    </source>
</evidence>
<evidence type="ECO:0000313" key="11">
    <source>
        <dbReference type="Proteomes" id="UP000503308"/>
    </source>
</evidence>
<comment type="subcellular location">
    <subcellularLocation>
        <location evidence="1">Membrane</location>
        <topology evidence="1">Multi-pass membrane protein</topology>
    </subcellularLocation>
</comment>
<dbReference type="GO" id="GO:0001508">
    <property type="term" value="P:action potential"/>
    <property type="evidence" value="ECO:0007669"/>
    <property type="project" value="TreeGrafter"/>
</dbReference>
<dbReference type="SUPFAM" id="SSF81324">
    <property type="entry name" value="Voltage-gated potassium channels"/>
    <property type="match status" value="1"/>
</dbReference>
<protein>
    <submittedName>
        <fullName evidence="10">Ion transporter</fullName>
    </submittedName>
</protein>
<dbReference type="Proteomes" id="UP000503308">
    <property type="component" value="Chromosome"/>
</dbReference>
<evidence type="ECO:0000256" key="1">
    <source>
        <dbReference type="ARBA" id="ARBA00004141"/>
    </source>
</evidence>
<evidence type="ECO:0000313" key="10">
    <source>
        <dbReference type="EMBL" id="QJF50954.1"/>
    </source>
</evidence>
<proteinExistence type="predicted"/>
<dbReference type="PRINTS" id="PR01463">
    <property type="entry name" value="EAGCHANLFMLY"/>
</dbReference>
<organism evidence="10 11">
    <name type="scientific">Roseobacter ponti</name>
    <dbReference type="NCBI Taxonomy" id="1891787"/>
    <lineage>
        <taxon>Bacteria</taxon>
        <taxon>Pseudomonadati</taxon>
        <taxon>Pseudomonadota</taxon>
        <taxon>Alphaproteobacteria</taxon>
        <taxon>Rhodobacterales</taxon>
        <taxon>Roseobacteraceae</taxon>
        <taxon>Roseobacter</taxon>
    </lineage>
</organism>
<dbReference type="InterPro" id="IPR003938">
    <property type="entry name" value="K_chnl_volt-dep_EAG/ELK/ERG"/>
</dbReference>
<gene>
    <name evidence="10" type="ORF">G3256_07175</name>
</gene>
<keyword evidence="3 8" id="KW-0812">Transmembrane</keyword>
<evidence type="ECO:0000256" key="4">
    <source>
        <dbReference type="ARBA" id="ARBA00022989"/>
    </source>
</evidence>
<dbReference type="AlphaFoldDB" id="A0A858SQB8"/>
<evidence type="ECO:0000256" key="6">
    <source>
        <dbReference type="ARBA" id="ARBA00023136"/>
    </source>
</evidence>